<evidence type="ECO:0000256" key="7">
    <source>
        <dbReference type="ARBA" id="ARBA00047942"/>
    </source>
</evidence>
<dbReference type="GO" id="GO:0005737">
    <property type="term" value="C:cytoplasm"/>
    <property type="evidence" value="ECO:0007669"/>
    <property type="project" value="TreeGrafter"/>
</dbReference>
<dbReference type="GO" id="GO:0003677">
    <property type="term" value="F:DNA binding"/>
    <property type="evidence" value="ECO:0007669"/>
    <property type="project" value="UniProtKB-KW"/>
</dbReference>
<evidence type="ECO:0000259" key="10">
    <source>
        <dbReference type="Pfam" id="PF01555"/>
    </source>
</evidence>
<dbReference type="InterPro" id="IPR001091">
    <property type="entry name" value="RM_Methyltransferase"/>
</dbReference>
<dbReference type="GO" id="GO:0008170">
    <property type="term" value="F:N-methyltransferase activity"/>
    <property type="evidence" value="ECO:0007669"/>
    <property type="project" value="InterPro"/>
</dbReference>
<evidence type="ECO:0000256" key="3">
    <source>
        <dbReference type="ARBA" id="ARBA00022679"/>
    </source>
</evidence>
<dbReference type="GO" id="GO:0009007">
    <property type="term" value="F:site-specific DNA-methyltransferase (adenine-specific) activity"/>
    <property type="evidence" value="ECO:0007669"/>
    <property type="project" value="UniProtKB-EC"/>
</dbReference>
<keyword evidence="13" id="KW-1185">Reference proteome</keyword>
<dbReference type="GO" id="GO:0006260">
    <property type="term" value="P:DNA replication"/>
    <property type="evidence" value="ECO:0007669"/>
    <property type="project" value="UniProtKB-KW"/>
</dbReference>
<dbReference type="Pfam" id="PF18755">
    <property type="entry name" value="RAMA"/>
    <property type="match status" value="1"/>
</dbReference>
<protein>
    <recommendedName>
        <fullName evidence="8">Methyltransferase</fullName>
        <ecNumber evidence="8">2.1.1.-</ecNumber>
    </recommendedName>
</protein>
<dbReference type="InterPro" id="IPR029063">
    <property type="entry name" value="SAM-dependent_MTases_sf"/>
</dbReference>
<evidence type="ECO:0000256" key="6">
    <source>
        <dbReference type="ARBA" id="ARBA00023125"/>
    </source>
</evidence>
<evidence type="ECO:0000256" key="2">
    <source>
        <dbReference type="ARBA" id="ARBA00022603"/>
    </source>
</evidence>
<comment type="caution">
    <text evidence="12">The sequence shown here is derived from an EMBL/GenBank/DDBJ whole genome shotgun (WGS) entry which is preliminary data.</text>
</comment>
<dbReference type="PROSITE" id="PS00092">
    <property type="entry name" value="N6_MTASE"/>
    <property type="match status" value="1"/>
</dbReference>
<dbReference type="Gene3D" id="3.40.50.150">
    <property type="entry name" value="Vaccinia Virus protein VP39"/>
    <property type="match status" value="1"/>
</dbReference>
<comment type="similarity">
    <text evidence="1 8">Belongs to the N(4)/N(6)-methyltransferase family.</text>
</comment>
<evidence type="ECO:0000313" key="12">
    <source>
        <dbReference type="EMBL" id="OXS99523.1"/>
    </source>
</evidence>
<dbReference type="InterPro" id="IPR040843">
    <property type="entry name" value="RAMA"/>
</dbReference>
<evidence type="ECO:0000259" key="11">
    <source>
        <dbReference type="Pfam" id="PF18755"/>
    </source>
</evidence>
<name>A0A231UUD5_9HYPH</name>
<dbReference type="PRINTS" id="PR00508">
    <property type="entry name" value="S21N4MTFRASE"/>
</dbReference>
<feature type="domain" description="RAMA" evidence="11">
    <location>
        <begin position="288"/>
        <end position="381"/>
    </location>
</feature>
<organism evidence="12 13">
    <name type="scientific">Notoacmeibacter marinus</name>
    <dbReference type="NCBI Taxonomy" id="1876515"/>
    <lineage>
        <taxon>Bacteria</taxon>
        <taxon>Pseudomonadati</taxon>
        <taxon>Pseudomonadota</taxon>
        <taxon>Alphaproteobacteria</taxon>
        <taxon>Hyphomicrobiales</taxon>
        <taxon>Notoacmeibacteraceae</taxon>
        <taxon>Notoacmeibacter</taxon>
    </lineage>
</organism>
<accession>A0A231UUD5</accession>
<dbReference type="PANTHER" id="PTHR13370:SF3">
    <property type="entry name" value="TRNA (GUANINE(10)-N2)-METHYLTRANSFERASE HOMOLOG"/>
    <property type="match status" value="1"/>
</dbReference>
<feature type="domain" description="DNA methylase N-4/N-6" evidence="10">
    <location>
        <begin position="48"/>
        <end position="270"/>
    </location>
</feature>
<dbReference type="AlphaFoldDB" id="A0A231UUD5"/>
<keyword evidence="5" id="KW-0235">DNA replication</keyword>
<sequence length="385" mass="42943">MASKLSALKANLSPANTSPREPELARHLDTIIKGDCVAAMDKLPDASVDVIFADPPYNLQLGGDLHRPDQSKVDACDDHWDQFDSFAAYDAFTRAWMLAARRVLKPTGTIWVIGSYHNIFRVGATMQDLGYWILNDVVWRKTNPMPNFRGRRFQNAHETMIWASKNEKAKSYTFNYEAMKAANDDTQMRSDWLFPICQGGERLKDDNGQKVHPTQKPEALLARIMMASSKPGDVVLDPFFGTGTTGAVAKKLGRRFVGIEREQAYIDAANARMERIEPLHSVDLRQLMPKRAEPRVAFLSLLEAGLLQPGTVLTDAKSRHSATVRADGTLVAGEHEGSIHRVGARVQGFEACNGWTFWHYDNGDGHEPIDSLRAIIRRQIARSGG</sequence>
<dbReference type="RefSeq" id="WP_094078302.1">
    <property type="nucleotide sequence ID" value="NZ_NBYO01000003.1"/>
</dbReference>
<evidence type="ECO:0000256" key="1">
    <source>
        <dbReference type="ARBA" id="ARBA00006594"/>
    </source>
</evidence>
<evidence type="ECO:0000256" key="8">
    <source>
        <dbReference type="RuleBase" id="RU362026"/>
    </source>
</evidence>
<keyword evidence="2 12" id="KW-0489">Methyltransferase</keyword>
<feature type="region of interest" description="Disordered" evidence="9">
    <location>
        <begin position="1"/>
        <end position="22"/>
    </location>
</feature>
<proteinExistence type="inferred from homology"/>
<evidence type="ECO:0000256" key="9">
    <source>
        <dbReference type="SAM" id="MobiDB-lite"/>
    </source>
</evidence>
<dbReference type="EC" id="2.1.1.-" evidence="8"/>
<reference evidence="13" key="1">
    <citation type="journal article" date="2017" name="Int. J. Syst. Evol. Microbiol.">
        <title>Notoacmeibacter marinus gen. nov., sp. nov., isolated from the gut of a limpet and proposal of Notoacmeibacteraceae fam. nov. in the order Rhizobiales of the class Alphaproteobacteria.</title>
        <authorList>
            <person name="Huang Z."/>
            <person name="Guo F."/>
            <person name="Lai Q."/>
        </authorList>
    </citation>
    <scope>NUCLEOTIDE SEQUENCE [LARGE SCALE GENOMIC DNA]</scope>
    <source>
        <strain evidence="13">XMTR2A4</strain>
    </source>
</reference>
<dbReference type="InterPro" id="IPR002941">
    <property type="entry name" value="DNA_methylase_N4/N6"/>
</dbReference>
<dbReference type="SUPFAM" id="SSF53335">
    <property type="entry name" value="S-adenosyl-L-methionine-dependent methyltransferases"/>
    <property type="match status" value="1"/>
</dbReference>
<keyword evidence="4" id="KW-0949">S-adenosyl-L-methionine</keyword>
<dbReference type="InterPro" id="IPR002052">
    <property type="entry name" value="DNA_methylase_N6_adenine_CS"/>
</dbReference>
<dbReference type="Proteomes" id="UP000215405">
    <property type="component" value="Unassembled WGS sequence"/>
</dbReference>
<evidence type="ECO:0000256" key="5">
    <source>
        <dbReference type="ARBA" id="ARBA00022705"/>
    </source>
</evidence>
<dbReference type="PANTHER" id="PTHR13370">
    <property type="entry name" value="RNA METHYLASE-RELATED"/>
    <property type="match status" value="1"/>
</dbReference>
<keyword evidence="3" id="KW-0808">Transferase</keyword>
<comment type="catalytic activity">
    <reaction evidence="7">
        <text>a 2'-deoxyadenosine in DNA + S-adenosyl-L-methionine = an N(6)-methyl-2'-deoxyadenosine in DNA + S-adenosyl-L-homocysteine + H(+)</text>
        <dbReference type="Rhea" id="RHEA:15197"/>
        <dbReference type="Rhea" id="RHEA-COMP:12418"/>
        <dbReference type="Rhea" id="RHEA-COMP:12419"/>
        <dbReference type="ChEBI" id="CHEBI:15378"/>
        <dbReference type="ChEBI" id="CHEBI:57856"/>
        <dbReference type="ChEBI" id="CHEBI:59789"/>
        <dbReference type="ChEBI" id="CHEBI:90615"/>
        <dbReference type="ChEBI" id="CHEBI:90616"/>
        <dbReference type="EC" id="2.1.1.72"/>
    </reaction>
</comment>
<evidence type="ECO:0000313" key="13">
    <source>
        <dbReference type="Proteomes" id="UP000215405"/>
    </source>
</evidence>
<dbReference type="EMBL" id="NBYO01000003">
    <property type="protein sequence ID" value="OXS99523.1"/>
    <property type="molecule type" value="Genomic_DNA"/>
</dbReference>
<dbReference type="CDD" id="cd02440">
    <property type="entry name" value="AdoMet_MTases"/>
    <property type="match status" value="1"/>
</dbReference>
<dbReference type="GO" id="GO:0032259">
    <property type="term" value="P:methylation"/>
    <property type="evidence" value="ECO:0007669"/>
    <property type="project" value="UniProtKB-KW"/>
</dbReference>
<evidence type="ECO:0000256" key="4">
    <source>
        <dbReference type="ARBA" id="ARBA00022691"/>
    </source>
</evidence>
<gene>
    <name evidence="12" type="ORF">B7H23_15405</name>
</gene>
<dbReference type="Pfam" id="PF01555">
    <property type="entry name" value="N6_N4_Mtase"/>
    <property type="match status" value="1"/>
</dbReference>
<dbReference type="FunFam" id="3.40.50.150:FF:000276">
    <property type="entry name" value="Methyltransferase"/>
    <property type="match status" value="1"/>
</dbReference>
<keyword evidence="6" id="KW-0238">DNA-binding</keyword>